<comment type="catalytic activity">
    <reaction evidence="9">
        <text>2 pyruvate + H(+) = (2S)-2-acetolactate + CO2</text>
        <dbReference type="Rhea" id="RHEA:25249"/>
        <dbReference type="ChEBI" id="CHEBI:15361"/>
        <dbReference type="ChEBI" id="CHEBI:15378"/>
        <dbReference type="ChEBI" id="CHEBI:16526"/>
        <dbReference type="ChEBI" id="CHEBI:58476"/>
        <dbReference type="EC" id="2.2.1.6"/>
    </reaction>
</comment>
<feature type="transmembrane region" description="Helical" evidence="11">
    <location>
        <begin position="424"/>
        <end position="446"/>
    </location>
</feature>
<keyword evidence="11" id="KW-0812">Transmembrane</keyword>
<dbReference type="InterPro" id="IPR012000">
    <property type="entry name" value="Thiamin_PyroP_enz_cen_dom"/>
</dbReference>
<dbReference type="EC" id="2.2.1.6" evidence="4"/>
<dbReference type="SUPFAM" id="SSF52518">
    <property type="entry name" value="Thiamin diphosphate-binding fold (THDP-binding)"/>
    <property type="match status" value="2"/>
</dbReference>
<dbReference type="GO" id="GO:0009097">
    <property type="term" value="P:isoleucine biosynthetic process"/>
    <property type="evidence" value="ECO:0007669"/>
    <property type="project" value="UniProtKB-UniPathway"/>
</dbReference>
<keyword evidence="16" id="KW-1185">Reference proteome</keyword>
<dbReference type="UniPathway" id="UPA00049">
    <property type="reaction ID" value="UER00059"/>
</dbReference>
<dbReference type="InterPro" id="IPR011766">
    <property type="entry name" value="TPP_enzyme_TPP-bd"/>
</dbReference>
<evidence type="ECO:0000256" key="1">
    <source>
        <dbReference type="ARBA" id="ARBA00004974"/>
    </source>
</evidence>
<dbReference type="Gene3D" id="3.40.50.1220">
    <property type="entry name" value="TPP-binding domain"/>
    <property type="match status" value="1"/>
</dbReference>
<dbReference type="STRING" id="526226.Gbro_1326"/>
<dbReference type="InterPro" id="IPR029061">
    <property type="entry name" value="THDP-binding"/>
</dbReference>
<keyword evidence="5" id="KW-0285">Flavoprotein</keyword>
<dbReference type="CDD" id="cd00568">
    <property type="entry name" value="TPP_enzymes"/>
    <property type="match status" value="1"/>
</dbReference>
<dbReference type="InterPro" id="IPR045229">
    <property type="entry name" value="TPP_enz"/>
</dbReference>
<gene>
    <name evidence="15" type="ordered locus">Gbro_1326</name>
</gene>
<dbReference type="UniPathway" id="UPA00047">
    <property type="reaction ID" value="UER00055"/>
</dbReference>
<dbReference type="GO" id="GO:0003984">
    <property type="term" value="F:acetolactate synthase activity"/>
    <property type="evidence" value="ECO:0007669"/>
    <property type="project" value="UniProtKB-EC"/>
</dbReference>
<dbReference type="InterPro" id="IPR012001">
    <property type="entry name" value="Thiamin_PyroP_enz_TPP-bd_dom"/>
</dbReference>
<evidence type="ECO:0000256" key="2">
    <source>
        <dbReference type="ARBA" id="ARBA00005025"/>
    </source>
</evidence>
<dbReference type="Pfam" id="PF02775">
    <property type="entry name" value="TPP_enzyme_C"/>
    <property type="match status" value="1"/>
</dbReference>
<dbReference type="Gene3D" id="3.40.50.970">
    <property type="match status" value="2"/>
</dbReference>
<dbReference type="GO" id="GO:0009099">
    <property type="term" value="P:L-valine biosynthetic process"/>
    <property type="evidence" value="ECO:0007669"/>
    <property type="project" value="UniProtKB-UniPathway"/>
</dbReference>
<dbReference type="GO" id="GO:0050660">
    <property type="term" value="F:flavin adenine dinucleotide binding"/>
    <property type="evidence" value="ECO:0007669"/>
    <property type="project" value="TreeGrafter"/>
</dbReference>
<dbReference type="GO" id="GO:0000287">
    <property type="term" value="F:magnesium ion binding"/>
    <property type="evidence" value="ECO:0007669"/>
    <property type="project" value="InterPro"/>
</dbReference>
<keyword evidence="8" id="KW-0100">Branched-chain amino acid biosynthesis</keyword>
<dbReference type="SUPFAM" id="SSF52467">
    <property type="entry name" value="DHS-like NAD/FAD-binding domain"/>
    <property type="match status" value="1"/>
</dbReference>
<evidence type="ECO:0000313" key="15">
    <source>
        <dbReference type="EMBL" id="ACY20613.1"/>
    </source>
</evidence>
<evidence type="ECO:0000256" key="10">
    <source>
        <dbReference type="RuleBase" id="RU362132"/>
    </source>
</evidence>
<dbReference type="GO" id="GO:0005948">
    <property type="term" value="C:acetolactate synthase complex"/>
    <property type="evidence" value="ECO:0007669"/>
    <property type="project" value="TreeGrafter"/>
</dbReference>
<dbReference type="RefSeq" id="WP_012833183.1">
    <property type="nucleotide sequence ID" value="NC_013441.1"/>
</dbReference>
<dbReference type="HOGENOM" id="CLU_013748_3_1_11"/>
<feature type="domain" description="Thiamine pyrophosphate enzyme N-terminal TPP-binding" evidence="14">
    <location>
        <begin position="20"/>
        <end position="131"/>
    </location>
</feature>
<feature type="domain" description="Thiamine pyrophosphate enzyme TPP-binding" evidence="13">
    <location>
        <begin position="405"/>
        <end position="564"/>
    </location>
</feature>
<reference evidence="15 16" key="2">
    <citation type="journal article" date="2010" name="Stand. Genomic Sci.">
        <title>Complete genome sequence of Gordonia bronchialis type strain (3410).</title>
        <authorList>
            <person name="Ivanova N."/>
            <person name="Sikorski J."/>
            <person name="Jando M."/>
            <person name="Lapidus A."/>
            <person name="Nolan M."/>
            <person name="Lucas S."/>
            <person name="Del Rio T.G."/>
            <person name="Tice H."/>
            <person name="Copeland A."/>
            <person name="Cheng J.F."/>
            <person name="Chen F."/>
            <person name="Bruce D."/>
            <person name="Goodwin L."/>
            <person name="Pitluck S."/>
            <person name="Mavromatis K."/>
            <person name="Ovchinnikova G."/>
            <person name="Pati A."/>
            <person name="Chen A."/>
            <person name="Palaniappan K."/>
            <person name="Land M."/>
            <person name="Hauser L."/>
            <person name="Chang Y.J."/>
            <person name="Jeffries C.D."/>
            <person name="Chain P."/>
            <person name="Saunders E."/>
            <person name="Han C."/>
            <person name="Detter J.C."/>
            <person name="Brettin T."/>
            <person name="Rohde M."/>
            <person name="Goker M."/>
            <person name="Bristow J."/>
            <person name="Eisen J.A."/>
            <person name="Markowitz V."/>
            <person name="Hugenholtz P."/>
            <person name="Klenk H.P."/>
            <person name="Kyrpides N.C."/>
        </authorList>
    </citation>
    <scope>NUCLEOTIDE SEQUENCE [LARGE SCALE GENOMIC DNA]</scope>
    <source>
        <strain evidence="16">ATCC 25592 / DSM 43247 / BCRC 13721 / JCM 3198 / KCTC 3076 / NBRC 16047 / NCTC 10667</strain>
    </source>
</reference>
<dbReference type="KEGG" id="gbr:Gbro_1326"/>
<comment type="similarity">
    <text evidence="3 10">Belongs to the TPP enzyme family.</text>
</comment>
<accession>D0L5T4</accession>
<dbReference type="Pfam" id="PF00205">
    <property type="entry name" value="TPP_enzyme_M"/>
    <property type="match status" value="1"/>
</dbReference>
<dbReference type="InterPro" id="IPR029035">
    <property type="entry name" value="DHS-like_NAD/FAD-binding_dom"/>
</dbReference>
<dbReference type="Proteomes" id="UP000001219">
    <property type="component" value="Chromosome"/>
</dbReference>
<evidence type="ECO:0000256" key="7">
    <source>
        <dbReference type="ARBA" id="ARBA00023052"/>
    </source>
</evidence>
<dbReference type="CDD" id="cd07035">
    <property type="entry name" value="TPP_PYR_POX_like"/>
    <property type="match status" value="1"/>
</dbReference>
<name>D0L5T4_GORB4</name>
<evidence type="ECO:0000313" key="16">
    <source>
        <dbReference type="Proteomes" id="UP000001219"/>
    </source>
</evidence>
<evidence type="ECO:0000256" key="6">
    <source>
        <dbReference type="ARBA" id="ARBA00022827"/>
    </source>
</evidence>
<evidence type="ECO:0000256" key="3">
    <source>
        <dbReference type="ARBA" id="ARBA00007812"/>
    </source>
</evidence>
<keyword evidence="11" id="KW-0472">Membrane</keyword>
<proteinExistence type="inferred from homology"/>
<dbReference type="eggNOG" id="COG0028">
    <property type="taxonomic scope" value="Bacteria"/>
</dbReference>
<dbReference type="Pfam" id="PF02776">
    <property type="entry name" value="TPP_enzyme_N"/>
    <property type="match status" value="1"/>
</dbReference>
<evidence type="ECO:0000256" key="11">
    <source>
        <dbReference type="SAM" id="Phobius"/>
    </source>
</evidence>
<dbReference type="GO" id="GO:0030976">
    <property type="term" value="F:thiamine pyrophosphate binding"/>
    <property type="evidence" value="ECO:0007669"/>
    <property type="project" value="InterPro"/>
</dbReference>
<keyword evidence="11" id="KW-1133">Transmembrane helix</keyword>
<evidence type="ECO:0000259" key="13">
    <source>
        <dbReference type="Pfam" id="PF02775"/>
    </source>
</evidence>
<reference evidence="16" key="1">
    <citation type="submission" date="2009-10" db="EMBL/GenBank/DDBJ databases">
        <title>The complete chromosome of Gordonia bronchialis DSM 43247.</title>
        <authorList>
            <consortium name="US DOE Joint Genome Institute (JGI-PGF)"/>
            <person name="Lucas S."/>
            <person name="Copeland A."/>
            <person name="Lapidus A."/>
            <person name="Glavina del Rio T."/>
            <person name="Dalin E."/>
            <person name="Tice H."/>
            <person name="Bruce D."/>
            <person name="Goodwin L."/>
            <person name="Pitluck S."/>
            <person name="Kyrpides N."/>
            <person name="Mavromatis K."/>
            <person name="Ivanova N."/>
            <person name="Ovchinnikova G."/>
            <person name="Saunders E."/>
            <person name="Brettin T."/>
            <person name="Detter J.C."/>
            <person name="Han C."/>
            <person name="Larimer F."/>
            <person name="Land M."/>
            <person name="Hauser L."/>
            <person name="Markowitz V."/>
            <person name="Cheng J.-F."/>
            <person name="Hugenholtz P."/>
            <person name="Woyke T."/>
            <person name="Wu D."/>
            <person name="Jando M."/>
            <person name="Schneider S."/>
            <person name="Goeker M."/>
            <person name="Klenk H.-P."/>
            <person name="Eisen J.A."/>
        </authorList>
    </citation>
    <scope>NUCLEOTIDE SEQUENCE [LARGE SCALE GENOMIC DNA]</scope>
    <source>
        <strain evidence="16">ATCC 25592 / DSM 43247 / BCRC 13721 / JCM 3198 / KCTC 3076 / NBRC 16047 / NCTC 10667</strain>
    </source>
</reference>
<dbReference type="AlphaFoldDB" id="D0L5T4"/>
<dbReference type="PANTHER" id="PTHR18968">
    <property type="entry name" value="THIAMINE PYROPHOSPHATE ENZYMES"/>
    <property type="match status" value="1"/>
</dbReference>
<sequence>MTAVDPIGRDSASVSGMTRTVADIIIEHARALGVSTIFGVHGANVEHLFDAAVRAAGITPVVAKHEFAAGAMADGTARISGGYGTVLTTSGGGALNVLPALAEAYDSRVPVLAVIGTPPTPLVGSGAFQDMANPPDTIDLAAALAGVVGACEVISSGADIGDALGRIDAVLAARRPAALLVARDVQAENAVVVENPDRVPARASVVPRSDLAVLARRLLTMGQSGASVVIWVGEEASMAQAGDEIDALAELLGAVTVAAPGGRDAIVDADRCAGVTGVMGHPSARGAVRTADLVLAIGTRMSMTDRAGLDALLPERPVVYLGTQELRCPAVESTPGTQWIRCADLRETVRWLSKDLRSLGARSVAAPTVTRQPLVSPGTDRELSLPAVIDIVGASLPLRGSVFADAGNTGAAAVHHLPFGRGRFVVALGMGGMGYAIAAGVGQAIASMIQPRRARTTVIAGDGAFMMHGMEIHTAVEYGAPLTLIVLNNDAHGMCITREHLFFPDTPPPVHTQRSLNRFRHTDFAAGLTAMFPCLDVRAVTTSESLAAACADLLDADAGPNCIVVDVDPDEIPPFAPFLMRG</sequence>
<evidence type="ECO:0000256" key="4">
    <source>
        <dbReference type="ARBA" id="ARBA00013145"/>
    </source>
</evidence>
<evidence type="ECO:0000256" key="9">
    <source>
        <dbReference type="ARBA" id="ARBA00048670"/>
    </source>
</evidence>
<feature type="domain" description="Thiamine pyrophosphate enzyme central" evidence="12">
    <location>
        <begin position="226"/>
        <end position="309"/>
    </location>
</feature>
<keyword evidence="7 10" id="KW-0786">Thiamine pyrophosphate</keyword>
<comment type="pathway">
    <text evidence="2">Amino-acid biosynthesis; L-valine biosynthesis; L-valine from pyruvate: step 1/4.</text>
</comment>
<dbReference type="EMBL" id="CP001802">
    <property type="protein sequence ID" value="ACY20613.1"/>
    <property type="molecule type" value="Genomic_DNA"/>
</dbReference>
<evidence type="ECO:0000259" key="12">
    <source>
        <dbReference type="Pfam" id="PF00205"/>
    </source>
</evidence>
<keyword evidence="8" id="KW-0028">Amino-acid biosynthesis</keyword>
<keyword evidence="6" id="KW-0274">FAD</keyword>
<comment type="pathway">
    <text evidence="1">Amino-acid biosynthesis; L-isoleucine biosynthesis; L-isoleucine from 2-oxobutanoate: step 1/4.</text>
</comment>
<dbReference type="PANTHER" id="PTHR18968:SF167">
    <property type="entry name" value="ACETOLACTATE SYNTHASE LARGE SUBUNIT ILVB2-RELATED"/>
    <property type="match status" value="1"/>
</dbReference>
<evidence type="ECO:0000256" key="8">
    <source>
        <dbReference type="ARBA" id="ARBA00023304"/>
    </source>
</evidence>
<evidence type="ECO:0000256" key="5">
    <source>
        <dbReference type="ARBA" id="ARBA00022630"/>
    </source>
</evidence>
<protein>
    <recommendedName>
        <fullName evidence="4">acetolactate synthase</fullName>
        <ecNumber evidence="4">2.2.1.6</ecNumber>
    </recommendedName>
</protein>
<evidence type="ECO:0000259" key="14">
    <source>
        <dbReference type="Pfam" id="PF02776"/>
    </source>
</evidence>
<organism evidence="15 16">
    <name type="scientific">Gordonia bronchialis (strain ATCC 25592 / DSM 43247 / BCRC 13721 / JCM 3198 / KCTC 3076 / NBRC 16047 / NCTC 10667)</name>
    <name type="common">Rhodococcus bronchialis</name>
    <dbReference type="NCBI Taxonomy" id="526226"/>
    <lineage>
        <taxon>Bacteria</taxon>
        <taxon>Bacillati</taxon>
        <taxon>Actinomycetota</taxon>
        <taxon>Actinomycetes</taxon>
        <taxon>Mycobacteriales</taxon>
        <taxon>Gordoniaceae</taxon>
        <taxon>Gordonia</taxon>
    </lineage>
</organism>